<dbReference type="Proteomes" id="UP001642464">
    <property type="component" value="Unassembled WGS sequence"/>
</dbReference>
<reference evidence="1 2" key="1">
    <citation type="submission" date="2024-02" db="EMBL/GenBank/DDBJ databases">
        <authorList>
            <person name="Chen Y."/>
            <person name="Shah S."/>
            <person name="Dougan E. K."/>
            <person name="Thang M."/>
            <person name="Chan C."/>
        </authorList>
    </citation>
    <scope>NUCLEOTIDE SEQUENCE [LARGE SCALE GENOMIC DNA]</scope>
</reference>
<evidence type="ECO:0000313" key="1">
    <source>
        <dbReference type="EMBL" id="CAK9110520.1"/>
    </source>
</evidence>
<organism evidence="1 2">
    <name type="scientific">Durusdinium trenchii</name>
    <dbReference type="NCBI Taxonomy" id="1381693"/>
    <lineage>
        <taxon>Eukaryota</taxon>
        <taxon>Sar</taxon>
        <taxon>Alveolata</taxon>
        <taxon>Dinophyceae</taxon>
        <taxon>Suessiales</taxon>
        <taxon>Symbiodiniaceae</taxon>
        <taxon>Durusdinium</taxon>
    </lineage>
</organism>
<sequence length="175" mass="20595">KEEAELVCQTEFRLKNKLREQQRIWERLNLQPSSRGVFFWHDCTVGFNSQARLPEVYWLNLEAAAAQFEVELWSYQLQRGLPVRVTLRDAREVFPVVEAERMMTDGWRVCHLSDVVRLRALSRSEAGGWFLDLDQLWLNRAIIQLKTDAGFHAAASTRVTKFRGGTRQWLLKYLR</sequence>
<feature type="non-terminal residue" evidence="1">
    <location>
        <position position="1"/>
    </location>
</feature>
<name>A0ABP0SE51_9DINO</name>
<comment type="caution">
    <text evidence="1">The sequence shown here is derived from an EMBL/GenBank/DDBJ whole genome shotgun (WGS) entry which is preliminary data.</text>
</comment>
<dbReference type="EMBL" id="CAXAMM010043547">
    <property type="protein sequence ID" value="CAK9110520.1"/>
    <property type="molecule type" value="Genomic_DNA"/>
</dbReference>
<accession>A0ABP0SE51</accession>
<protein>
    <submittedName>
        <fullName evidence="1">Uncharacterized protein</fullName>
    </submittedName>
</protein>
<feature type="non-terminal residue" evidence="1">
    <location>
        <position position="175"/>
    </location>
</feature>
<keyword evidence="2" id="KW-1185">Reference proteome</keyword>
<proteinExistence type="predicted"/>
<gene>
    <name evidence="1" type="ORF">SCF082_LOCUS51330</name>
</gene>
<evidence type="ECO:0000313" key="2">
    <source>
        <dbReference type="Proteomes" id="UP001642464"/>
    </source>
</evidence>